<dbReference type="Proteomes" id="UP000321408">
    <property type="component" value="Chromosome"/>
</dbReference>
<protein>
    <submittedName>
        <fullName evidence="1">Uncharacterized protein</fullName>
    </submittedName>
</protein>
<keyword evidence="2" id="KW-1185">Reference proteome</keyword>
<accession>A0A5B9DC32</accession>
<name>A0A5B9DC32_9ARCH</name>
<organism evidence="1 2">
    <name type="scientific">Promethearchaeum syntrophicum</name>
    <dbReference type="NCBI Taxonomy" id="2594042"/>
    <lineage>
        <taxon>Archaea</taxon>
        <taxon>Promethearchaeati</taxon>
        <taxon>Promethearchaeota</taxon>
        <taxon>Promethearchaeia</taxon>
        <taxon>Promethearchaeales</taxon>
        <taxon>Promethearchaeaceae</taxon>
        <taxon>Promethearchaeum</taxon>
    </lineage>
</organism>
<reference evidence="1 2" key="1">
    <citation type="journal article" date="2020" name="Nature">
        <title>Isolation of an archaeon at the prokaryote-eukaryote interface.</title>
        <authorList>
            <person name="Imachi H."/>
            <person name="Nobu M.K."/>
            <person name="Nakahara N."/>
            <person name="Morono Y."/>
            <person name="Ogawara M."/>
            <person name="Takaki Y."/>
            <person name="Takano Y."/>
            <person name="Uematsu K."/>
            <person name="Ikuta T."/>
            <person name="Ito M."/>
            <person name="Matsui Y."/>
            <person name="Miyazaki M."/>
            <person name="Murata K."/>
            <person name="Saito Y."/>
            <person name="Sakai S."/>
            <person name="Song C."/>
            <person name="Tasumi E."/>
            <person name="Yamanaka Y."/>
            <person name="Yamaguchi T."/>
            <person name="Kamagata Y."/>
            <person name="Tamaki H."/>
            <person name="Takai K."/>
        </authorList>
    </citation>
    <scope>NUCLEOTIDE SEQUENCE [LARGE SCALE GENOMIC DNA]</scope>
    <source>
        <strain evidence="1 2">MK-D1</strain>
    </source>
</reference>
<reference evidence="1 2" key="2">
    <citation type="journal article" date="2024" name="Int. J. Syst. Evol. Microbiol.">
        <title>Promethearchaeum syntrophicum gen. nov., sp. nov., an anaerobic, obligately syntrophic archaeon, the first isolate of the lineage 'Asgard' archaea, and proposal of the new archaeal phylum Promethearchaeota phyl. nov. and kingdom Promethearchaeati regn. nov.</title>
        <authorList>
            <person name="Imachi H."/>
            <person name="Nobu M.K."/>
            <person name="Kato S."/>
            <person name="Takaki Y."/>
            <person name="Miyazaki M."/>
            <person name="Miyata M."/>
            <person name="Ogawara M."/>
            <person name="Saito Y."/>
            <person name="Sakai S."/>
            <person name="Tahara Y.O."/>
            <person name="Takano Y."/>
            <person name="Tasumi E."/>
            <person name="Uematsu K."/>
            <person name="Yoshimura T."/>
            <person name="Itoh T."/>
            <person name="Ohkuma M."/>
            <person name="Takai K."/>
        </authorList>
    </citation>
    <scope>NUCLEOTIDE SEQUENCE [LARGE SCALE GENOMIC DNA]</scope>
    <source>
        <strain evidence="1 2">MK-D1</strain>
    </source>
</reference>
<dbReference type="KEGG" id="psyt:DSAG12_02598"/>
<evidence type="ECO:0000313" key="2">
    <source>
        <dbReference type="Proteomes" id="UP000321408"/>
    </source>
</evidence>
<evidence type="ECO:0000313" key="1">
    <source>
        <dbReference type="EMBL" id="QEE16768.2"/>
    </source>
</evidence>
<proteinExistence type="predicted"/>
<gene>
    <name evidence="1" type="ORF">DSAG12_02598</name>
</gene>
<dbReference type="EMBL" id="CP042905">
    <property type="protein sequence ID" value="QEE16768.2"/>
    <property type="molecule type" value="Genomic_DNA"/>
</dbReference>
<dbReference type="AlphaFoldDB" id="A0A5B9DC32"/>
<sequence>MIKKKVIKKETLKIYFLGVSLCLILISSISIGYSYILYPTLIPIYGGGETFYLDSYNNYTSQFPFFTNAKLHIIMNANDTVQIFIDNENVLNGTYYDVEIEPNSEILMLLKSYFPVTGRFTLRQETPIFMEILSISLLLTSVITIFMNLYYFGIKKKEKNQINYR</sequence>